<keyword evidence="1" id="KW-1133">Transmembrane helix</keyword>
<dbReference type="OrthoDB" id="3541556at2"/>
<gene>
    <name evidence="2" type="ORF">DV20_38105</name>
</gene>
<evidence type="ECO:0000313" key="2">
    <source>
        <dbReference type="EMBL" id="KDN16922.1"/>
    </source>
</evidence>
<feature type="transmembrane region" description="Helical" evidence="1">
    <location>
        <begin position="35"/>
        <end position="54"/>
    </location>
</feature>
<reference evidence="2 3" key="1">
    <citation type="submission" date="2014-05" db="EMBL/GenBank/DDBJ databases">
        <title>Draft genome sequence of Amycolatopsis rifamycinica DSM 46095.</title>
        <authorList>
            <person name="Lal R."/>
            <person name="Saxena A."/>
            <person name="Kumari R."/>
            <person name="Mukherjee U."/>
            <person name="Singh P."/>
            <person name="Sangwan N."/>
            <person name="Mahato N.K."/>
        </authorList>
    </citation>
    <scope>NUCLEOTIDE SEQUENCE [LARGE SCALE GENOMIC DNA]</scope>
    <source>
        <strain evidence="2 3">DSM 46095</strain>
    </source>
</reference>
<protein>
    <submittedName>
        <fullName evidence="2">Uncharacterized protein</fullName>
    </submittedName>
</protein>
<keyword evidence="1" id="KW-0472">Membrane</keyword>
<evidence type="ECO:0000256" key="1">
    <source>
        <dbReference type="SAM" id="Phobius"/>
    </source>
</evidence>
<dbReference type="EMBL" id="JMQI01000077">
    <property type="protein sequence ID" value="KDN16922.1"/>
    <property type="molecule type" value="Genomic_DNA"/>
</dbReference>
<name>A0A066TTM6_9PSEU</name>
<dbReference type="eggNOG" id="ENOG503425E">
    <property type="taxonomic scope" value="Bacteria"/>
</dbReference>
<comment type="caution">
    <text evidence="2">The sequence shown here is derived from an EMBL/GenBank/DDBJ whole genome shotgun (WGS) entry which is preliminary data.</text>
</comment>
<accession>A0A066TTM6</accession>
<evidence type="ECO:0000313" key="3">
    <source>
        <dbReference type="Proteomes" id="UP000027345"/>
    </source>
</evidence>
<dbReference type="AlphaFoldDB" id="A0A066TTM6"/>
<dbReference type="InterPro" id="IPR006311">
    <property type="entry name" value="TAT_signal"/>
</dbReference>
<sequence>MTLELARIPELDRPGLQVGTTRAGRRLKTRGTRRTFLRAVALGALTIGATALDWSGLSRVRTANAEFGPYGMPGYDRNDCRDAYPTGYAELPDTSGAYVNAYAACFGGFWRGSTYCEAGWHKYGTWNEGGLQVDHQPVSNSCGQFVGKNAWRWTTPDQKVYRCSDGFSTFWGGGYTGQTYLTICRAAL</sequence>
<proteinExistence type="predicted"/>
<dbReference type="PROSITE" id="PS51318">
    <property type="entry name" value="TAT"/>
    <property type="match status" value="1"/>
</dbReference>
<dbReference type="STRING" id="287986.DV20_38105"/>
<dbReference type="RefSeq" id="WP_043788160.1">
    <property type="nucleotide sequence ID" value="NZ_JMQI01000077.1"/>
</dbReference>
<keyword evidence="1" id="KW-0812">Transmembrane</keyword>
<keyword evidence="3" id="KW-1185">Reference proteome</keyword>
<organism evidence="2 3">
    <name type="scientific">Amycolatopsis rifamycinica</name>
    <dbReference type="NCBI Taxonomy" id="287986"/>
    <lineage>
        <taxon>Bacteria</taxon>
        <taxon>Bacillati</taxon>
        <taxon>Actinomycetota</taxon>
        <taxon>Actinomycetes</taxon>
        <taxon>Pseudonocardiales</taxon>
        <taxon>Pseudonocardiaceae</taxon>
        <taxon>Amycolatopsis</taxon>
    </lineage>
</organism>
<dbReference type="Proteomes" id="UP000027345">
    <property type="component" value="Unassembled WGS sequence"/>
</dbReference>